<feature type="transmembrane region" description="Helical" evidence="2">
    <location>
        <begin position="6"/>
        <end position="31"/>
    </location>
</feature>
<sequence>MKTFAIIFLIVVAGMFLHALYSVVQILILSFRSNKQFKKMQTETTINQHNELKEKLENEYKSAKKLSKASFKYYLFIIFKYLFISSFILSVLLFFILFSYIWFSYEEISTRSISLFIVGALIVVLFLFVILKEIYEDIKSWEKILKKNWKIQKLITTKTKKRWECCN</sequence>
<dbReference type="EMBL" id="CP103424">
    <property type="protein sequence ID" value="UWD34768.1"/>
    <property type="molecule type" value="Genomic_DNA"/>
</dbReference>
<reference evidence="3" key="1">
    <citation type="submission" date="2022-08" db="EMBL/GenBank/DDBJ databases">
        <title>Complete genome sequence of Mycoplasma cottewii type strain VIS.</title>
        <authorList>
            <person name="Spergser J."/>
        </authorList>
    </citation>
    <scope>NUCLEOTIDE SEQUENCE</scope>
    <source>
        <strain evidence="3">VIS</strain>
    </source>
</reference>
<accession>A0ABY5TVR7</accession>
<evidence type="ECO:0000313" key="4">
    <source>
        <dbReference type="Proteomes" id="UP001059819"/>
    </source>
</evidence>
<dbReference type="RefSeq" id="WP_259429956.1">
    <property type="nucleotide sequence ID" value="NZ_CP103424.1"/>
</dbReference>
<keyword evidence="1" id="KW-0175">Coiled coil</keyword>
<gene>
    <name evidence="3" type="ORF">NX779_03050</name>
</gene>
<dbReference type="Proteomes" id="UP001059819">
    <property type="component" value="Chromosome"/>
</dbReference>
<feature type="coiled-coil region" evidence="1">
    <location>
        <begin position="39"/>
        <end position="69"/>
    </location>
</feature>
<keyword evidence="2" id="KW-0812">Transmembrane</keyword>
<evidence type="ECO:0000313" key="3">
    <source>
        <dbReference type="EMBL" id="UWD34768.1"/>
    </source>
</evidence>
<feature type="transmembrane region" description="Helical" evidence="2">
    <location>
        <begin position="73"/>
        <end position="101"/>
    </location>
</feature>
<name>A0ABY5TVR7_9MOLU</name>
<evidence type="ECO:0000256" key="2">
    <source>
        <dbReference type="SAM" id="Phobius"/>
    </source>
</evidence>
<protein>
    <submittedName>
        <fullName evidence="3">Uncharacterized protein</fullName>
    </submittedName>
</protein>
<feature type="transmembrane region" description="Helical" evidence="2">
    <location>
        <begin position="113"/>
        <end position="131"/>
    </location>
</feature>
<keyword evidence="4" id="KW-1185">Reference proteome</keyword>
<keyword evidence="2" id="KW-1133">Transmembrane helix</keyword>
<organism evidence="3 4">
    <name type="scientific">Mycoplasma cottewii</name>
    <dbReference type="NCBI Taxonomy" id="51364"/>
    <lineage>
        <taxon>Bacteria</taxon>
        <taxon>Bacillati</taxon>
        <taxon>Mycoplasmatota</taxon>
        <taxon>Mollicutes</taxon>
        <taxon>Mycoplasmataceae</taxon>
        <taxon>Mycoplasma</taxon>
    </lineage>
</organism>
<evidence type="ECO:0000256" key="1">
    <source>
        <dbReference type="SAM" id="Coils"/>
    </source>
</evidence>
<proteinExistence type="predicted"/>
<keyword evidence="2" id="KW-0472">Membrane</keyword>